<dbReference type="InterPro" id="IPR057112">
    <property type="entry name" value="Phage_g100"/>
</dbReference>
<accession>A0A8S5UGF7</accession>
<name>A0A8S5UGF7_9CAUD</name>
<proteinExistence type="predicted"/>
<dbReference type="EMBL" id="BK016086">
    <property type="protein sequence ID" value="DAF93585.1"/>
    <property type="molecule type" value="Genomic_DNA"/>
</dbReference>
<evidence type="ECO:0000313" key="1">
    <source>
        <dbReference type="EMBL" id="DAF93585.1"/>
    </source>
</evidence>
<protein>
    <submittedName>
        <fullName evidence="1">Uncharacterized protein</fullName>
    </submittedName>
</protein>
<organism evidence="1">
    <name type="scientific">Myoviridae sp. ctshb19</name>
    <dbReference type="NCBI Taxonomy" id="2825194"/>
    <lineage>
        <taxon>Viruses</taxon>
        <taxon>Duplodnaviria</taxon>
        <taxon>Heunggongvirae</taxon>
        <taxon>Uroviricota</taxon>
        <taxon>Caudoviricetes</taxon>
    </lineage>
</organism>
<reference evidence="1" key="1">
    <citation type="journal article" date="2021" name="Proc. Natl. Acad. Sci. U.S.A.">
        <title>A Catalog of Tens of Thousands of Viruses from Human Metagenomes Reveals Hidden Associations with Chronic Diseases.</title>
        <authorList>
            <person name="Tisza M.J."/>
            <person name="Buck C.B."/>
        </authorList>
    </citation>
    <scope>NUCLEOTIDE SEQUENCE</scope>
    <source>
        <strain evidence="1">Ctshb19</strain>
    </source>
</reference>
<sequence>MKRPQFKDFRQGITVYTVHAFAPYRKGVHEKQGAAGWIEKHFVTGMPYMYNKVGFAVPVKKQKCSIADGYFFLSTFNVVTPHCRPGRLKNNHGCFWTRKQAERHLQRITSGCLTGIEWQRAIDWKEFLDSMRDMQFLWESENPREAYEQNYPEEIDYD</sequence>
<dbReference type="Pfam" id="PF23772">
    <property type="entry name" value="Phage_g100"/>
    <property type="match status" value="1"/>
</dbReference>